<accession>A0A381SAK7</accession>
<dbReference type="AlphaFoldDB" id="A0A381SAK7"/>
<name>A0A381SAK7_9ZZZZ</name>
<evidence type="ECO:0008006" key="2">
    <source>
        <dbReference type="Google" id="ProtNLM"/>
    </source>
</evidence>
<organism evidence="1">
    <name type="scientific">marine metagenome</name>
    <dbReference type="NCBI Taxonomy" id="408172"/>
    <lineage>
        <taxon>unclassified sequences</taxon>
        <taxon>metagenomes</taxon>
        <taxon>ecological metagenomes</taxon>
    </lineage>
</organism>
<proteinExistence type="predicted"/>
<dbReference type="SUPFAM" id="SSF52540">
    <property type="entry name" value="P-loop containing nucleoside triphosphate hydrolases"/>
    <property type="match status" value="1"/>
</dbReference>
<dbReference type="Gene3D" id="3.40.50.300">
    <property type="entry name" value="P-loop containing nucleotide triphosphate hydrolases"/>
    <property type="match status" value="2"/>
</dbReference>
<dbReference type="Pfam" id="PF13238">
    <property type="entry name" value="AAA_18"/>
    <property type="match status" value="1"/>
</dbReference>
<sequence>MKITLAGTPGSGKSTLRSLLAEHYNLEVRGTGDFMRKISKQHGYNDITKFLIEYVSKHPEVDYQIDEEQRLFGEQNEDFVLDAHLGFHFVPDSIRICLTCNYEESAYRILADKERTTEAAKTISDSMETGKKRWETMRKNFLSLYKVDLDDPSNFDLMVDTTCLSSAEVFERVSTFIDEQTTSL</sequence>
<dbReference type="EMBL" id="UINC01002791">
    <property type="protein sequence ID" value="SVA00338.1"/>
    <property type="molecule type" value="Genomic_DNA"/>
</dbReference>
<dbReference type="InterPro" id="IPR027417">
    <property type="entry name" value="P-loop_NTPase"/>
</dbReference>
<reference evidence="1" key="1">
    <citation type="submission" date="2018-05" db="EMBL/GenBank/DDBJ databases">
        <authorList>
            <person name="Lanie J.A."/>
            <person name="Ng W.-L."/>
            <person name="Kazmierczak K.M."/>
            <person name="Andrzejewski T.M."/>
            <person name="Davidsen T.M."/>
            <person name="Wayne K.J."/>
            <person name="Tettelin H."/>
            <person name="Glass J.I."/>
            <person name="Rusch D."/>
            <person name="Podicherti R."/>
            <person name="Tsui H.-C.T."/>
            <person name="Winkler M.E."/>
        </authorList>
    </citation>
    <scope>NUCLEOTIDE SEQUENCE</scope>
</reference>
<protein>
    <recommendedName>
        <fullName evidence="2">(d)CMP kinase</fullName>
    </recommendedName>
</protein>
<evidence type="ECO:0000313" key="1">
    <source>
        <dbReference type="EMBL" id="SVA00338.1"/>
    </source>
</evidence>
<gene>
    <name evidence="1" type="ORF">METZ01_LOCUS53192</name>
</gene>